<evidence type="ECO:0000313" key="3">
    <source>
        <dbReference type="WBParaSite" id="L893_g11294.t1"/>
    </source>
</evidence>
<accession>A0A1I7XZV2</accession>
<evidence type="ECO:0000313" key="2">
    <source>
        <dbReference type="Proteomes" id="UP000095287"/>
    </source>
</evidence>
<dbReference type="WBParaSite" id="L893_g11294.t1">
    <property type="protein sequence ID" value="L893_g11294.t1"/>
    <property type="gene ID" value="L893_g11294"/>
</dbReference>
<name>A0A1I7XZV2_9BILA</name>
<evidence type="ECO:0000256" key="1">
    <source>
        <dbReference type="SAM" id="MobiDB-lite"/>
    </source>
</evidence>
<feature type="region of interest" description="Disordered" evidence="1">
    <location>
        <begin position="1"/>
        <end position="24"/>
    </location>
</feature>
<dbReference type="Proteomes" id="UP000095287">
    <property type="component" value="Unplaced"/>
</dbReference>
<keyword evidence="2" id="KW-1185">Reference proteome</keyword>
<reference evidence="3" key="1">
    <citation type="submission" date="2016-11" db="UniProtKB">
        <authorList>
            <consortium name="WormBaseParasite"/>
        </authorList>
    </citation>
    <scope>IDENTIFICATION</scope>
</reference>
<feature type="region of interest" description="Disordered" evidence="1">
    <location>
        <begin position="72"/>
        <end position="173"/>
    </location>
</feature>
<sequence length="173" mass="18374">MSHIRVQQDGLSTHSHRPTPNVENRFRADSLARVVLRACSMPSTRFALGRLAVARLTINPSPVMDEFHFPPRALPADCASRSPPEASPERRPPDSSRSSVDTSPSFGGKPPQGRGVARGTVAGRTKRPGGFVTLGAAACSVNSRAPLARHSPTGPGPESEGRKAVPQRRAPGF</sequence>
<feature type="compositionally biased region" description="Low complexity" evidence="1">
    <location>
        <begin position="113"/>
        <end position="123"/>
    </location>
</feature>
<dbReference type="AlphaFoldDB" id="A0A1I7XZV2"/>
<protein>
    <submittedName>
        <fullName evidence="3">Uncharacterized protein</fullName>
    </submittedName>
</protein>
<feature type="compositionally biased region" description="Low complexity" evidence="1">
    <location>
        <begin position="95"/>
        <end position="105"/>
    </location>
</feature>
<organism evidence="2 3">
    <name type="scientific">Steinernema glaseri</name>
    <dbReference type="NCBI Taxonomy" id="37863"/>
    <lineage>
        <taxon>Eukaryota</taxon>
        <taxon>Metazoa</taxon>
        <taxon>Ecdysozoa</taxon>
        <taxon>Nematoda</taxon>
        <taxon>Chromadorea</taxon>
        <taxon>Rhabditida</taxon>
        <taxon>Tylenchina</taxon>
        <taxon>Panagrolaimomorpha</taxon>
        <taxon>Strongyloidoidea</taxon>
        <taxon>Steinernematidae</taxon>
        <taxon>Steinernema</taxon>
    </lineage>
</organism>
<proteinExistence type="predicted"/>